<protein>
    <submittedName>
        <fullName evidence="2">Cobyrinic acid ac-diamide synthase</fullName>
    </submittedName>
</protein>
<dbReference type="Gene3D" id="3.40.50.300">
    <property type="entry name" value="P-loop containing nucleotide triphosphate hydrolases"/>
    <property type="match status" value="1"/>
</dbReference>
<dbReference type="SUPFAM" id="SSF52540">
    <property type="entry name" value="P-loop containing nucleoside triphosphate hydrolases"/>
    <property type="match status" value="1"/>
</dbReference>
<accession>V5DX73</accession>
<feature type="domain" description="AAA" evidence="1">
    <location>
        <begin position="33"/>
        <end position="196"/>
    </location>
</feature>
<dbReference type="InterPro" id="IPR050678">
    <property type="entry name" value="DNA_Partitioning_ATPase"/>
</dbReference>
<dbReference type="CDD" id="cd02042">
    <property type="entry name" value="ParAB_family"/>
    <property type="match status" value="1"/>
</dbReference>
<dbReference type="InterPro" id="IPR025669">
    <property type="entry name" value="AAA_dom"/>
</dbReference>
<dbReference type="eggNOG" id="COG1192">
    <property type="taxonomic scope" value="Bacteria"/>
</dbReference>
<evidence type="ECO:0000313" key="2">
    <source>
        <dbReference type="EMBL" id="ESS71926.1"/>
    </source>
</evidence>
<dbReference type="PATRIC" id="fig|1116472.3.peg.2312"/>
<comment type="caution">
    <text evidence="2">The sequence shown here is derived from an EMBL/GenBank/DDBJ whole genome shotgun (WGS) entry which is preliminary data.</text>
</comment>
<proteinExistence type="predicted"/>
<dbReference type="InterPro" id="IPR027417">
    <property type="entry name" value="P-loop_NTPase"/>
</dbReference>
<organism evidence="2 3">
    <name type="scientific">Methyloglobulus morosus KoM1</name>
    <dbReference type="NCBI Taxonomy" id="1116472"/>
    <lineage>
        <taxon>Bacteria</taxon>
        <taxon>Pseudomonadati</taxon>
        <taxon>Pseudomonadota</taxon>
        <taxon>Gammaproteobacteria</taxon>
        <taxon>Methylococcales</taxon>
        <taxon>Methylococcaceae</taxon>
        <taxon>Methyloglobulus</taxon>
    </lineage>
</organism>
<sequence>MTCLHRERHEGVSISINERKFISPPIIITGDTMKILALYNIKGGVGKTSCAVNLAFNAAQCGYRTLVWDLDPQGASSYYFRIKPKIKGGGKGLMAGEHELEDLIKGTDFENLDLIPADFSFRNLDLLLDDKKKPTQQLKKRLKPLADEYDFIFLDCPPSISLLSEAVFAAADLLLSPIIPTTLSLRTLVQLKEFIADHGLKSTRLMPFFSMVDSRKKMHKALMCEALANYPEMLTTAIPHASDVERMGVERKPLGAYSGKSRSAQAYRELWQEILARSLMQ</sequence>
<reference evidence="2 3" key="1">
    <citation type="journal article" date="2013" name="Genome Announc.">
        <title>Draft Genome Sequence of the Methanotrophic Gammaproteobacterium Methyloglobulus morosus DSM 22980 Strain KoM1.</title>
        <authorList>
            <person name="Poehlein A."/>
            <person name="Deutzmann J.S."/>
            <person name="Daniel R."/>
            <person name="Simeonova D.D."/>
        </authorList>
    </citation>
    <scope>NUCLEOTIDE SEQUENCE [LARGE SCALE GENOMIC DNA]</scope>
    <source>
        <strain evidence="2 3">KoM1</strain>
    </source>
</reference>
<dbReference type="AlphaFoldDB" id="V5DX73"/>
<dbReference type="PANTHER" id="PTHR13696">
    <property type="entry name" value="P-LOOP CONTAINING NUCLEOSIDE TRIPHOSPHATE HYDROLASE"/>
    <property type="match status" value="1"/>
</dbReference>
<dbReference type="STRING" id="1116472.MGMO_84c00070"/>
<keyword evidence="3" id="KW-1185">Reference proteome</keyword>
<dbReference type="PANTHER" id="PTHR13696:SF52">
    <property type="entry name" value="PARA FAMILY PROTEIN CT_582"/>
    <property type="match status" value="1"/>
</dbReference>
<dbReference type="Pfam" id="PF13614">
    <property type="entry name" value="AAA_31"/>
    <property type="match status" value="1"/>
</dbReference>
<evidence type="ECO:0000313" key="3">
    <source>
        <dbReference type="Proteomes" id="UP000017842"/>
    </source>
</evidence>
<evidence type="ECO:0000259" key="1">
    <source>
        <dbReference type="Pfam" id="PF13614"/>
    </source>
</evidence>
<gene>
    <name evidence="2" type="ORF">MGMO_84c00070</name>
</gene>
<dbReference type="EMBL" id="AYLO01000081">
    <property type="protein sequence ID" value="ESS71926.1"/>
    <property type="molecule type" value="Genomic_DNA"/>
</dbReference>
<dbReference type="Proteomes" id="UP000017842">
    <property type="component" value="Unassembled WGS sequence"/>
</dbReference>
<name>V5DX73_9GAMM</name>